<evidence type="ECO:0000313" key="2">
    <source>
        <dbReference type="Proteomes" id="UP000805649"/>
    </source>
</evidence>
<name>A0ACC3YBV4_COLTU</name>
<proteinExistence type="predicted"/>
<accession>A0ACC3YBV4</accession>
<comment type="caution">
    <text evidence="1">The sequence shown here is derived from an EMBL/GenBank/DDBJ whole genome shotgun (WGS) entry which is preliminary data.</text>
</comment>
<organism evidence="1 2">
    <name type="scientific">Colletotrichum truncatum</name>
    <name type="common">Anthracnose fungus</name>
    <name type="synonym">Colletotrichum capsici</name>
    <dbReference type="NCBI Taxonomy" id="5467"/>
    <lineage>
        <taxon>Eukaryota</taxon>
        <taxon>Fungi</taxon>
        <taxon>Dikarya</taxon>
        <taxon>Ascomycota</taxon>
        <taxon>Pezizomycotina</taxon>
        <taxon>Sordariomycetes</taxon>
        <taxon>Hypocreomycetidae</taxon>
        <taxon>Glomerellales</taxon>
        <taxon>Glomerellaceae</taxon>
        <taxon>Colletotrichum</taxon>
        <taxon>Colletotrichum truncatum species complex</taxon>
    </lineage>
</organism>
<protein>
    <submittedName>
        <fullName evidence="1">Uncharacterized protein</fullName>
    </submittedName>
</protein>
<dbReference type="EMBL" id="VUJX02000018">
    <property type="protein sequence ID" value="KAL0929331.1"/>
    <property type="molecule type" value="Genomic_DNA"/>
</dbReference>
<sequence length="229" mass="25983">MLKILSVLRSFSIDRTGKPALTLTTISIVAVITGWVPAGNTNQNITPALSEVNGLLPVLSNREQIFWNDSTYTQESSILRKEPFEKVSKRINETWTSLMPTGDGFVPISHPERHKLPLKMLDDHDQPMNIFGITVYHQLHCLHYILQSWVSFVYSEKQENFFPSHILHCFDYIRFGLMCGVDTALEGASLVEGPRRGTLGLGTVHICHDWDALFTWVENENAQVESKRS</sequence>
<gene>
    <name evidence="1" type="ORF">CTRU02_215687</name>
</gene>
<reference evidence="1 2" key="1">
    <citation type="journal article" date="2020" name="Phytopathology">
        <title>Genome Sequence Resources of Colletotrichum truncatum, C. plurivorum, C. musicola, and C. sojae: Four Species Pathogenic to Soybean (Glycine max).</title>
        <authorList>
            <person name="Rogerio F."/>
            <person name="Boufleur T.R."/>
            <person name="Ciampi-Guillardi M."/>
            <person name="Sukno S.A."/>
            <person name="Thon M.R."/>
            <person name="Massola Junior N.S."/>
            <person name="Baroncelli R."/>
        </authorList>
    </citation>
    <scope>NUCLEOTIDE SEQUENCE [LARGE SCALE GENOMIC DNA]</scope>
    <source>
        <strain evidence="1 2">CMES1059</strain>
    </source>
</reference>
<dbReference type="Proteomes" id="UP000805649">
    <property type="component" value="Unassembled WGS sequence"/>
</dbReference>
<keyword evidence="2" id="KW-1185">Reference proteome</keyword>
<evidence type="ECO:0000313" key="1">
    <source>
        <dbReference type="EMBL" id="KAL0929331.1"/>
    </source>
</evidence>